<organism evidence="1 2">
    <name type="scientific">Aneurinibacillus danicus</name>
    <dbReference type="NCBI Taxonomy" id="267746"/>
    <lineage>
        <taxon>Bacteria</taxon>
        <taxon>Bacillati</taxon>
        <taxon>Bacillota</taxon>
        <taxon>Bacilli</taxon>
        <taxon>Bacillales</taxon>
        <taxon>Paenibacillaceae</taxon>
        <taxon>Aneurinibacillus group</taxon>
        <taxon>Aneurinibacillus</taxon>
    </lineage>
</organism>
<protein>
    <submittedName>
        <fullName evidence="1">Uncharacterized protein</fullName>
    </submittedName>
</protein>
<dbReference type="EMBL" id="BJXX01000069">
    <property type="protein sequence ID" value="GEN34288.1"/>
    <property type="molecule type" value="Genomic_DNA"/>
</dbReference>
<dbReference type="OrthoDB" id="2680300at2"/>
<accession>A0A511V8R1</accession>
<sequence>MFRNEFLRIVWEKGRIDIGELATLLNTTEDLVEAEASVCAAHGWIRLLDSLIMATPQTDMGR</sequence>
<evidence type="ECO:0000313" key="1">
    <source>
        <dbReference type="EMBL" id="GEN34288.1"/>
    </source>
</evidence>
<dbReference type="Proteomes" id="UP000321157">
    <property type="component" value="Unassembled WGS sequence"/>
</dbReference>
<proteinExistence type="predicted"/>
<evidence type="ECO:0000313" key="2">
    <source>
        <dbReference type="Proteomes" id="UP000321157"/>
    </source>
</evidence>
<gene>
    <name evidence="1" type="ORF">ADA01nite_17480</name>
</gene>
<dbReference type="AlphaFoldDB" id="A0A511V8R1"/>
<comment type="caution">
    <text evidence="1">The sequence shown here is derived from an EMBL/GenBank/DDBJ whole genome shotgun (WGS) entry which is preliminary data.</text>
</comment>
<keyword evidence="2" id="KW-1185">Reference proteome</keyword>
<dbReference type="RefSeq" id="WP_146809569.1">
    <property type="nucleotide sequence ID" value="NZ_BJXX01000069.1"/>
</dbReference>
<name>A0A511V8R1_9BACL</name>
<reference evidence="1 2" key="1">
    <citation type="submission" date="2019-07" db="EMBL/GenBank/DDBJ databases">
        <title>Whole genome shotgun sequence of Aneurinibacillus danicus NBRC 102444.</title>
        <authorList>
            <person name="Hosoyama A."/>
            <person name="Uohara A."/>
            <person name="Ohji S."/>
            <person name="Ichikawa N."/>
        </authorList>
    </citation>
    <scope>NUCLEOTIDE SEQUENCE [LARGE SCALE GENOMIC DNA]</scope>
    <source>
        <strain evidence="1 2">NBRC 102444</strain>
    </source>
</reference>